<accession>A0A845BDX7</accession>
<name>A0A845BDX7_9SPHN</name>
<dbReference type="Proteomes" id="UP000431922">
    <property type="component" value="Unassembled WGS sequence"/>
</dbReference>
<organism evidence="1 2">
    <name type="scientific">Allopontixanthobacter sediminis</name>
    <dbReference type="NCBI Taxonomy" id="1689985"/>
    <lineage>
        <taxon>Bacteria</taxon>
        <taxon>Pseudomonadati</taxon>
        <taxon>Pseudomonadota</taxon>
        <taxon>Alphaproteobacteria</taxon>
        <taxon>Sphingomonadales</taxon>
        <taxon>Erythrobacteraceae</taxon>
        <taxon>Allopontixanthobacter</taxon>
    </lineage>
</organism>
<dbReference type="EMBL" id="WTYL01000006">
    <property type="protein sequence ID" value="MXP45759.1"/>
    <property type="molecule type" value="Genomic_DNA"/>
</dbReference>
<evidence type="ECO:0000313" key="1">
    <source>
        <dbReference type="EMBL" id="MXP45759.1"/>
    </source>
</evidence>
<dbReference type="OrthoDB" id="9806511at2"/>
<protein>
    <submittedName>
        <fullName evidence="1">DUF2218 domain-containing protein</fullName>
    </submittedName>
</protein>
<dbReference type="RefSeq" id="WP_160757401.1">
    <property type="nucleotide sequence ID" value="NZ_WTYL01000006.1"/>
</dbReference>
<dbReference type="Pfam" id="PF09981">
    <property type="entry name" value="DUF2218"/>
    <property type="match status" value="1"/>
</dbReference>
<sequence>MTYAAEAIVQTENAQKYATQLGKHWSHNLKVSEHGEDVHIVFPKNARGADWPGDALVVLAPQEGALRCRIEASAEGQRDGLKGAVERHVDRFAFREGALNYAWQDSVN</sequence>
<dbReference type="InterPro" id="IPR014543">
    <property type="entry name" value="UCP028291"/>
</dbReference>
<comment type="caution">
    <text evidence="1">The sequence shown here is derived from an EMBL/GenBank/DDBJ whole genome shotgun (WGS) entry which is preliminary data.</text>
</comment>
<keyword evidence="2" id="KW-1185">Reference proteome</keyword>
<gene>
    <name evidence="1" type="ORF">GRI65_15010</name>
</gene>
<evidence type="ECO:0000313" key="2">
    <source>
        <dbReference type="Proteomes" id="UP000431922"/>
    </source>
</evidence>
<reference evidence="1 2" key="1">
    <citation type="submission" date="2019-12" db="EMBL/GenBank/DDBJ databases">
        <title>Genomic-based taxomic classification of the family Erythrobacteraceae.</title>
        <authorList>
            <person name="Xu L."/>
        </authorList>
    </citation>
    <scope>NUCLEOTIDE SEQUENCE [LARGE SCALE GENOMIC DNA]</scope>
    <source>
        <strain evidence="1 2">KCTC 42453</strain>
    </source>
</reference>
<dbReference type="Gene3D" id="3.30.310.50">
    <property type="entry name" value="Alpha-D-phosphohexomutase, C-terminal domain"/>
    <property type="match status" value="1"/>
</dbReference>
<dbReference type="AlphaFoldDB" id="A0A845BDX7"/>
<proteinExistence type="predicted"/>